<name>A0A0F8Y2C6_9ZZZZ</name>
<organism evidence="1">
    <name type="scientific">marine sediment metagenome</name>
    <dbReference type="NCBI Taxonomy" id="412755"/>
    <lineage>
        <taxon>unclassified sequences</taxon>
        <taxon>metagenomes</taxon>
        <taxon>ecological metagenomes</taxon>
    </lineage>
</organism>
<accession>A0A0F8Y2C6</accession>
<dbReference type="EMBL" id="LAZR01055819">
    <property type="protein sequence ID" value="KKK75537.1"/>
    <property type="molecule type" value="Genomic_DNA"/>
</dbReference>
<comment type="caution">
    <text evidence="1">The sequence shown here is derived from an EMBL/GenBank/DDBJ whole genome shotgun (WGS) entry which is preliminary data.</text>
</comment>
<proteinExistence type="predicted"/>
<gene>
    <name evidence="1" type="ORF">LCGC14_2872710</name>
</gene>
<evidence type="ECO:0000313" key="1">
    <source>
        <dbReference type="EMBL" id="KKK75537.1"/>
    </source>
</evidence>
<sequence>MTTVPNWIMRIPSKDRTEALNLWAEHSETRTSAMKKYEDTMSRAKTELDNALRIGDESYTRKKKMLKRAMVGTPSS</sequence>
<protein>
    <submittedName>
        <fullName evidence="1">Uncharacterized protein</fullName>
    </submittedName>
</protein>
<reference evidence="1" key="1">
    <citation type="journal article" date="2015" name="Nature">
        <title>Complex archaea that bridge the gap between prokaryotes and eukaryotes.</title>
        <authorList>
            <person name="Spang A."/>
            <person name="Saw J.H."/>
            <person name="Jorgensen S.L."/>
            <person name="Zaremba-Niedzwiedzka K."/>
            <person name="Martijn J."/>
            <person name="Lind A.E."/>
            <person name="van Eijk R."/>
            <person name="Schleper C."/>
            <person name="Guy L."/>
            <person name="Ettema T.J."/>
        </authorList>
    </citation>
    <scope>NUCLEOTIDE SEQUENCE</scope>
</reference>
<dbReference type="AlphaFoldDB" id="A0A0F8Y2C6"/>